<dbReference type="PANTHER" id="PTHR23076">
    <property type="entry name" value="METALLOPROTEASE M41 FTSH"/>
    <property type="match status" value="1"/>
</dbReference>
<dbReference type="GO" id="GO:0030163">
    <property type="term" value="P:protein catabolic process"/>
    <property type="evidence" value="ECO:0007669"/>
    <property type="project" value="TreeGrafter"/>
</dbReference>
<dbReference type="AlphaFoldDB" id="A0AAE3QIT9"/>
<organism evidence="3 4">
    <name type="scientific">Ferirhizobium litorale</name>
    <dbReference type="NCBI Taxonomy" id="2927786"/>
    <lineage>
        <taxon>Bacteria</taxon>
        <taxon>Pseudomonadati</taxon>
        <taxon>Pseudomonadota</taxon>
        <taxon>Alphaproteobacteria</taxon>
        <taxon>Hyphomicrobiales</taxon>
        <taxon>Rhizobiaceae</taxon>
        <taxon>Ferirhizobium</taxon>
    </lineage>
</organism>
<dbReference type="InterPro" id="IPR003959">
    <property type="entry name" value="ATPase_AAA_core"/>
</dbReference>
<sequence>MSSSSYTLSRRQSPPSLVVAAARCAVRAALRPFLRRQNIAFIAILHVAEGTSDYYRRAASSLIRDPVPVDEDCNETAIVMTVPDSPIDVRVIYDRFRHGRQIVLVAETLENIPSELKTAADVIAEITPPTVDHYMAASRVAKVREMTPEIASLLTGFSFDAIASTVRGTRPLLSAVRQLKKSVVEAEKSAPLPAKPKGPRLEEVAGYGGAKTWGLQLADDLRAWKAGEIAWEDVDRGALLHGPPGCGKTTYAQALANSCEVDLVIASAARWQATGHLGDYLKAMRAAFAQAMKQSPCLLFVDEFDSFGDREGDDDHARDYRRQVINGMLECLDPVEGREGVVVVGATNNPSVIDRALLRPGRLETMIEIPLPDSAARVAILRHHLRDQAFDGDLARFVPATRGWSGADIEKLARDARRLSRRRKVALSEDLLFEVMPKRYVLSESELRHTAVHESGHAIVAVLLACDVLKHVHIDRDAAVGVGAQSVGMTVFEPEVGRVKTASYYDDRIAMLLGGMAAETLVYGCHADGAGGAPTSDLVVASDIATKLERHFGFGEVLSVELGTGSRPLEYLRDRDPDLRSLVDGRLKAQLDRAVSLLSERRQELDLLTQALIEKGHVFGDEVRSLVGATPGNTNPHPSGRDG</sequence>
<dbReference type="SUPFAM" id="SSF140990">
    <property type="entry name" value="FtsH protease domain-like"/>
    <property type="match status" value="1"/>
</dbReference>
<evidence type="ECO:0000256" key="1">
    <source>
        <dbReference type="RuleBase" id="RU003651"/>
    </source>
</evidence>
<evidence type="ECO:0000313" key="3">
    <source>
        <dbReference type="EMBL" id="MDI7924201.1"/>
    </source>
</evidence>
<evidence type="ECO:0000259" key="2">
    <source>
        <dbReference type="SMART" id="SM00382"/>
    </source>
</evidence>
<dbReference type="CDD" id="cd19481">
    <property type="entry name" value="RecA-like_protease"/>
    <property type="match status" value="1"/>
</dbReference>
<evidence type="ECO:0000313" key="4">
    <source>
        <dbReference type="Proteomes" id="UP001161580"/>
    </source>
</evidence>
<dbReference type="SMART" id="SM00382">
    <property type="entry name" value="AAA"/>
    <property type="match status" value="1"/>
</dbReference>
<dbReference type="Pfam" id="PF00004">
    <property type="entry name" value="AAA"/>
    <property type="match status" value="1"/>
</dbReference>
<dbReference type="Gene3D" id="1.20.58.760">
    <property type="entry name" value="Peptidase M41"/>
    <property type="match status" value="1"/>
</dbReference>
<dbReference type="Pfam" id="PF01434">
    <property type="entry name" value="Peptidase_M41"/>
    <property type="match status" value="1"/>
</dbReference>
<keyword evidence="1" id="KW-0547">Nucleotide-binding</keyword>
<dbReference type="GO" id="GO:0005886">
    <property type="term" value="C:plasma membrane"/>
    <property type="evidence" value="ECO:0007669"/>
    <property type="project" value="TreeGrafter"/>
</dbReference>
<dbReference type="InterPro" id="IPR003593">
    <property type="entry name" value="AAA+_ATPase"/>
</dbReference>
<dbReference type="InterPro" id="IPR000642">
    <property type="entry name" value="Peptidase_M41"/>
</dbReference>
<reference evidence="3" key="1">
    <citation type="submission" date="2022-03" db="EMBL/GenBank/DDBJ databases">
        <title>Fererhizobium litorale gen. nov., sp. nov., isolated from sandy sediments of the Sea of Japan seashore.</title>
        <authorList>
            <person name="Romanenko L."/>
            <person name="Kurilenko V."/>
            <person name="Otstavnykh N."/>
            <person name="Svetashev V."/>
            <person name="Tekutyeva L."/>
            <person name="Isaeva M."/>
            <person name="Mikhailov V."/>
        </authorList>
    </citation>
    <scope>NUCLEOTIDE SEQUENCE</scope>
    <source>
        <strain evidence="3">KMM 9576</strain>
    </source>
</reference>
<dbReference type="GO" id="GO:0004176">
    <property type="term" value="F:ATP-dependent peptidase activity"/>
    <property type="evidence" value="ECO:0007669"/>
    <property type="project" value="InterPro"/>
</dbReference>
<dbReference type="RefSeq" id="WP_311788040.1">
    <property type="nucleotide sequence ID" value="NZ_JALDYY010000013.1"/>
</dbReference>
<accession>A0AAE3QIT9</accession>
<comment type="caution">
    <text evidence="3">The sequence shown here is derived from an EMBL/GenBank/DDBJ whole genome shotgun (WGS) entry which is preliminary data.</text>
</comment>
<dbReference type="GO" id="GO:0005524">
    <property type="term" value="F:ATP binding"/>
    <property type="evidence" value="ECO:0007669"/>
    <property type="project" value="UniProtKB-KW"/>
</dbReference>
<dbReference type="PANTHER" id="PTHR23076:SF97">
    <property type="entry name" value="ATP-DEPENDENT ZINC METALLOPROTEASE YME1L1"/>
    <property type="match status" value="1"/>
</dbReference>
<gene>
    <name evidence="3" type="ORF">MRS75_19230</name>
</gene>
<name>A0AAE3QIT9_9HYPH</name>
<dbReference type="Gene3D" id="3.40.50.300">
    <property type="entry name" value="P-loop containing nucleotide triphosphate hydrolases"/>
    <property type="match status" value="1"/>
</dbReference>
<proteinExistence type="inferred from homology"/>
<dbReference type="GO" id="GO:0016887">
    <property type="term" value="F:ATP hydrolysis activity"/>
    <property type="evidence" value="ECO:0007669"/>
    <property type="project" value="InterPro"/>
</dbReference>
<dbReference type="SUPFAM" id="SSF52540">
    <property type="entry name" value="P-loop containing nucleoside triphosphate hydrolases"/>
    <property type="match status" value="1"/>
</dbReference>
<dbReference type="EMBL" id="JALDYZ010000012">
    <property type="protein sequence ID" value="MDI7924201.1"/>
    <property type="molecule type" value="Genomic_DNA"/>
</dbReference>
<feature type="domain" description="AAA+ ATPase" evidence="2">
    <location>
        <begin position="234"/>
        <end position="373"/>
    </location>
</feature>
<keyword evidence="1" id="KW-0067">ATP-binding</keyword>
<dbReference type="GO" id="GO:0006508">
    <property type="term" value="P:proteolysis"/>
    <property type="evidence" value="ECO:0007669"/>
    <property type="project" value="InterPro"/>
</dbReference>
<dbReference type="Proteomes" id="UP001161580">
    <property type="component" value="Unassembled WGS sequence"/>
</dbReference>
<dbReference type="PROSITE" id="PS00674">
    <property type="entry name" value="AAA"/>
    <property type="match status" value="1"/>
</dbReference>
<dbReference type="InterPro" id="IPR003960">
    <property type="entry name" value="ATPase_AAA_CS"/>
</dbReference>
<protein>
    <submittedName>
        <fullName evidence="3">AAA family ATPase</fullName>
    </submittedName>
</protein>
<dbReference type="InterPro" id="IPR037219">
    <property type="entry name" value="Peptidase_M41-like"/>
</dbReference>
<keyword evidence="4" id="KW-1185">Reference proteome</keyword>
<dbReference type="GO" id="GO:0004222">
    <property type="term" value="F:metalloendopeptidase activity"/>
    <property type="evidence" value="ECO:0007669"/>
    <property type="project" value="InterPro"/>
</dbReference>
<dbReference type="Gene3D" id="1.10.8.60">
    <property type="match status" value="1"/>
</dbReference>
<dbReference type="InterPro" id="IPR027417">
    <property type="entry name" value="P-loop_NTPase"/>
</dbReference>
<comment type="similarity">
    <text evidence="1">Belongs to the AAA ATPase family.</text>
</comment>